<dbReference type="EMBL" id="JASJQH010007165">
    <property type="protein sequence ID" value="KAK9716983.1"/>
    <property type="molecule type" value="Genomic_DNA"/>
</dbReference>
<dbReference type="InterPro" id="IPR052181">
    <property type="entry name" value="5hmC_binding"/>
</dbReference>
<keyword evidence="2" id="KW-0539">Nucleus</keyword>
<dbReference type="Gene3D" id="3.10.590.10">
    <property type="entry name" value="ph1033 like domains"/>
    <property type="match status" value="1"/>
</dbReference>
<evidence type="ECO:0000313" key="5">
    <source>
        <dbReference type="EMBL" id="KAK9716983.1"/>
    </source>
</evidence>
<feature type="compositionally biased region" description="Polar residues" evidence="3">
    <location>
        <begin position="61"/>
        <end position="73"/>
    </location>
</feature>
<feature type="region of interest" description="Disordered" evidence="3">
    <location>
        <begin position="1"/>
        <end position="73"/>
    </location>
</feature>
<protein>
    <recommendedName>
        <fullName evidence="4">EVE domain-containing protein</fullName>
    </recommendedName>
</protein>
<feature type="compositionally biased region" description="Low complexity" evidence="3">
    <location>
        <begin position="18"/>
        <end position="41"/>
    </location>
</feature>
<name>A0ABR2W1Q2_9FUNG</name>
<evidence type="ECO:0000313" key="6">
    <source>
        <dbReference type="Proteomes" id="UP001479436"/>
    </source>
</evidence>
<dbReference type="PANTHER" id="PTHR14087">
    <property type="entry name" value="THYMOCYTE NUCLEAR PROTEIN 1"/>
    <property type="match status" value="1"/>
</dbReference>
<feature type="domain" description="EVE" evidence="4">
    <location>
        <begin position="80"/>
        <end position="238"/>
    </location>
</feature>
<organism evidence="5 6">
    <name type="scientific">Basidiobolus ranarum</name>
    <dbReference type="NCBI Taxonomy" id="34480"/>
    <lineage>
        <taxon>Eukaryota</taxon>
        <taxon>Fungi</taxon>
        <taxon>Fungi incertae sedis</taxon>
        <taxon>Zoopagomycota</taxon>
        <taxon>Entomophthoromycotina</taxon>
        <taxon>Basidiobolomycetes</taxon>
        <taxon>Basidiobolales</taxon>
        <taxon>Basidiobolaceae</taxon>
        <taxon>Basidiobolus</taxon>
    </lineage>
</organism>
<evidence type="ECO:0000259" key="4">
    <source>
        <dbReference type="Pfam" id="PF01878"/>
    </source>
</evidence>
<comment type="subcellular location">
    <subcellularLocation>
        <location evidence="1">Nucleus</location>
    </subcellularLocation>
</comment>
<accession>A0ABR2W1Q2</accession>
<dbReference type="Pfam" id="PF01878">
    <property type="entry name" value="EVE"/>
    <property type="match status" value="1"/>
</dbReference>
<comment type="caution">
    <text evidence="5">The sequence shown here is derived from an EMBL/GenBank/DDBJ whole genome shotgun (WGS) entry which is preliminary data.</text>
</comment>
<gene>
    <name evidence="5" type="ORF">K7432_006507</name>
</gene>
<dbReference type="PANTHER" id="PTHR14087:SF7">
    <property type="entry name" value="THYMOCYTE NUCLEAR PROTEIN 1"/>
    <property type="match status" value="1"/>
</dbReference>
<dbReference type="InterPro" id="IPR015947">
    <property type="entry name" value="PUA-like_sf"/>
</dbReference>
<dbReference type="InterPro" id="IPR002740">
    <property type="entry name" value="EVE_domain"/>
</dbReference>
<dbReference type="InterPro" id="IPR047197">
    <property type="entry name" value="THYN1-like_EVE"/>
</dbReference>
<keyword evidence="6" id="KW-1185">Reference proteome</keyword>
<evidence type="ECO:0000256" key="2">
    <source>
        <dbReference type="ARBA" id="ARBA00023242"/>
    </source>
</evidence>
<reference evidence="5 6" key="1">
    <citation type="submission" date="2023-04" db="EMBL/GenBank/DDBJ databases">
        <title>Genome of Basidiobolus ranarum AG-B5.</title>
        <authorList>
            <person name="Stajich J.E."/>
            <person name="Carter-House D."/>
            <person name="Gryganskyi A."/>
        </authorList>
    </citation>
    <scope>NUCLEOTIDE SEQUENCE [LARGE SCALE GENOMIC DNA]</scope>
    <source>
        <strain evidence="5 6">AG-B5</strain>
    </source>
</reference>
<dbReference type="SUPFAM" id="SSF88697">
    <property type="entry name" value="PUA domain-like"/>
    <property type="match status" value="1"/>
</dbReference>
<sequence length="244" mass="27850">MAVNDEKTRRSGRLQQKNVNNTEDTTSSNTTDSKRSSTSPDSKPKKRIRPSKIPLTEQVEDNSSNSTLSTDESINTPETKYWLMKAEPNSRLVKGVDVKFSIDDLQACPNQTSSWEGVRNYEARNLLRDQIKPGDHVLFYHSNCKPPGISGLATIVKGGYVDHTAFDPKHPYYDPKSDIQKPKWYMVDVKFVRKLKRFISLKELQGYKSTKLSKMPLINRGRLSVQPVGKEEFDFVLSLEHKED</sequence>
<dbReference type="CDD" id="cd21133">
    <property type="entry name" value="EVE"/>
    <property type="match status" value="1"/>
</dbReference>
<proteinExistence type="predicted"/>
<evidence type="ECO:0000256" key="1">
    <source>
        <dbReference type="ARBA" id="ARBA00004123"/>
    </source>
</evidence>
<evidence type="ECO:0000256" key="3">
    <source>
        <dbReference type="SAM" id="MobiDB-lite"/>
    </source>
</evidence>
<dbReference type="Proteomes" id="UP001479436">
    <property type="component" value="Unassembled WGS sequence"/>
</dbReference>